<feature type="compositionally biased region" description="Basic and acidic residues" evidence="1">
    <location>
        <begin position="33"/>
        <end position="51"/>
    </location>
</feature>
<protein>
    <submittedName>
        <fullName evidence="2">Uncharacterized protein</fullName>
    </submittedName>
</protein>
<dbReference type="EMBL" id="CAXAMN010027867">
    <property type="protein sequence ID" value="CAK9113460.1"/>
    <property type="molecule type" value="Genomic_DNA"/>
</dbReference>
<evidence type="ECO:0000313" key="3">
    <source>
        <dbReference type="Proteomes" id="UP001642484"/>
    </source>
</evidence>
<proteinExistence type="predicted"/>
<evidence type="ECO:0000313" key="2">
    <source>
        <dbReference type="EMBL" id="CAK9113460.1"/>
    </source>
</evidence>
<feature type="compositionally biased region" description="Polar residues" evidence="1">
    <location>
        <begin position="132"/>
        <end position="156"/>
    </location>
</feature>
<organism evidence="2 3">
    <name type="scientific">Durusdinium trenchii</name>
    <dbReference type="NCBI Taxonomy" id="1381693"/>
    <lineage>
        <taxon>Eukaryota</taxon>
        <taxon>Sar</taxon>
        <taxon>Alveolata</taxon>
        <taxon>Dinophyceae</taxon>
        <taxon>Suessiales</taxon>
        <taxon>Symbiodiniaceae</taxon>
        <taxon>Durusdinium</taxon>
    </lineage>
</organism>
<accession>A0ABP0SMN4</accession>
<reference evidence="2 3" key="1">
    <citation type="submission" date="2024-02" db="EMBL/GenBank/DDBJ databases">
        <authorList>
            <person name="Chen Y."/>
            <person name="Shah S."/>
            <person name="Dougan E. K."/>
            <person name="Thang M."/>
            <person name="Chan C."/>
        </authorList>
    </citation>
    <scope>NUCLEOTIDE SEQUENCE [LARGE SCALE GENOMIC DNA]</scope>
</reference>
<keyword evidence="3" id="KW-1185">Reference proteome</keyword>
<name>A0ABP0SMN4_9DINO</name>
<dbReference type="Proteomes" id="UP001642484">
    <property type="component" value="Unassembled WGS sequence"/>
</dbReference>
<comment type="caution">
    <text evidence="2">The sequence shown here is derived from an EMBL/GenBank/DDBJ whole genome shotgun (WGS) entry which is preliminary data.</text>
</comment>
<gene>
    <name evidence="2" type="ORF">CCMP2556_LOCUS52513</name>
</gene>
<sequence length="191" mass="20238">MPPAYPGWGPPAWQMPWCPTGQGYSTETAAMPQKEEAPTTPRKDSGAERTDGVTPSPVQHLNFGATPSDYGTAVMSPMILKLSEVVTSDCPSPTTASDRPSSGCEQNEENAGAMLLQLLKGGKEDSNRSAEGHTTPSTASEEGDTSQRQALASSGQELLRQLREGSEAKATAGKTTHVRRAKNGEVRVLKI</sequence>
<feature type="region of interest" description="Disordered" evidence="1">
    <location>
        <begin position="1"/>
        <end position="64"/>
    </location>
</feature>
<feature type="region of interest" description="Disordered" evidence="1">
    <location>
        <begin position="87"/>
        <end position="191"/>
    </location>
</feature>
<feature type="compositionally biased region" description="Polar residues" evidence="1">
    <location>
        <begin position="87"/>
        <end position="105"/>
    </location>
</feature>
<feature type="compositionally biased region" description="Basic and acidic residues" evidence="1">
    <location>
        <begin position="182"/>
        <end position="191"/>
    </location>
</feature>
<feature type="compositionally biased region" description="Basic and acidic residues" evidence="1">
    <location>
        <begin position="121"/>
        <end position="131"/>
    </location>
</feature>
<evidence type="ECO:0000256" key="1">
    <source>
        <dbReference type="SAM" id="MobiDB-lite"/>
    </source>
</evidence>